<sequence length="228" mass="25241">MRHFEFAVDHGHAKAVNETLGDVRRLRVSSIIVGLLFAAGAVWLYLRHSPWSYILAAVLAVAAVMSWWVSVWAPRKVGSIEDLYRRGPLVPAMVSETRPRGATILALIDIAKPETAVPHYALVVRNVRALPGHTLTEGERVPSVAVLSDRNTSSTAETWQLVSPMPIAWGTRDRGVLRRAVDAVDPVEWQLLRKNLAVSEKVRGAENERMLIDPHDLPAELLDRGDDA</sequence>
<reference evidence="2 3" key="1">
    <citation type="submission" date="2016-10" db="EMBL/GenBank/DDBJ databases">
        <authorList>
            <person name="de Groot N.N."/>
        </authorList>
    </citation>
    <scope>NUCLEOTIDE SEQUENCE [LARGE SCALE GENOMIC DNA]</scope>
    <source>
        <strain evidence="2 3">DSM 44908</strain>
    </source>
</reference>
<dbReference type="InterPro" id="IPR023124">
    <property type="entry name" value="DUF3239_dom_sf"/>
</dbReference>
<evidence type="ECO:0008006" key="4">
    <source>
        <dbReference type="Google" id="ProtNLM"/>
    </source>
</evidence>
<dbReference type="Proteomes" id="UP000182054">
    <property type="component" value="Unassembled WGS sequence"/>
</dbReference>
<feature type="transmembrane region" description="Helical" evidence="1">
    <location>
        <begin position="28"/>
        <end position="46"/>
    </location>
</feature>
<dbReference type="Gene3D" id="2.40.410.10">
    <property type="entry name" value="putative membrane protein from Corynebacterium diphtheriae superfamily"/>
    <property type="match status" value="1"/>
</dbReference>
<organism evidence="2 3">
    <name type="scientific">Rhodococcoides kroppenstedtii</name>
    <dbReference type="NCBI Taxonomy" id="293050"/>
    <lineage>
        <taxon>Bacteria</taxon>
        <taxon>Bacillati</taxon>
        <taxon>Actinomycetota</taxon>
        <taxon>Actinomycetes</taxon>
        <taxon>Mycobacteriales</taxon>
        <taxon>Nocardiaceae</taxon>
        <taxon>Rhodococcoides</taxon>
    </lineage>
</organism>
<dbReference type="InterPro" id="IPR021632">
    <property type="entry name" value="DUF3239"/>
</dbReference>
<keyword evidence="1" id="KW-0812">Transmembrane</keyword>
<dbReference type="EMBL" id="FOJN01000011">
    <property type="protein sequence ID" value="SFA57288.1"/>
    <property type="molecule type" value="Genomic_DNA"/>
</dbReference>
<dbReference type="RefSeq" id="WP_068365752.1">
    <property type="nucleotide sequence ID" value="NZ_FOJN01000011.1"/>
</dbReference>
<keyword evidence="1" id="KW-0472">Membrane</keyword>
<dbReference type="GeneID" id="85486676"/>
<protein>
    <recommendedName>
        <fullName evidence="4">DUF3239 domain-containing protein</fullName>
    </recommendedName>
</protein>
<evidence type="ECO:0000313" key="3">
    <source>
        <dbReference type="Proteomes" id="UP000182054"/>
    </source>
</evidence>
<evidence type="ECO:0000313" key="2">
    <source>
        <dbReference type="EMBL" id="SFA57288.1"/>
    </source>
</evidence>
<accession>A0A1I0TZY7</accession>
<name>A0A1I0TZY7_9NOCA</name>
<dbReference type="OrthoDB" id="4548219at2"/>
<feature type="transmembrane region" description="Helical" evidence="1">
    <location>
        <begin position="52"/>
        <end position="73"/>
    </location>
</feature>
<proteinExistence type="predicted"/>
<keyword evidence="1" id="KW-1133">Transmembrane helix</keyword>
<evidence type="ECO:0000256" key="1">
    <source>
        <dbReference type="SAM" id="Phobius"/>
    </source>
</evidence>
<dbReference type="Pfam" id="PF11580">
    <property type="entry name" value="DUF3239"/>
    <property type="match status" value="1"/>
</dbReference>
<dbReference type="AlphaFoldDB" id="A0A1I0TZY7"/>
<gene>
    <name evidence="2" type="ORF">SAMN05444374_111103</name>
</gene>